<reference evidence="1" key="1">
    <citation type="submission" date="2023-06" db="EMBL/GenBank/DDBJ databases">
        <authorList>
            <person name="Mercer L.K."/>
            <person name="Harding E.F."/>
            <person name="Sridhar T."/>
            <person name="White P.A."/>
        </authorList>
    </citation>
    <scope>NUCLEOTIDE SEQUENCE</scope>
</reference>
<name>A0AB33V6K7_9VIRU</name>
<sequence>MMILSMLAPGLRPSRTAPGGGGGVLVSDSEGTAVSGTVASFLFFLDERRFRVHDLNGPALAMMLRITDYDAFVTWFFSTLRVDDVRAWDALGDYFKLISRNGLLLDMGRMVYVPWNVLYHSHFSDFGVGVARGIEREELLAAVTRFVWRSEGATERVLAVVARLGANRGAERGPLWTRTLGLFERNIRCETPEYIFRVLCDPRVPPEYKNAVTVWKIHLFGLYAGRYDELVLMLKAFAKAQIQLSDEDLLLINRVRHYNSIQPAKRTLKEKTFTNDAFFRTSETEVIGRHLLTTVLYGGSVYLESVVDRVAWGAVLWWLGRESPRMVAPSSVWQRYCRWMGSPGAELPDE</sequence>
<accession>A0AB33V6K7</accession>
<evidence type="ECO:0000313" key="1">
    <source>
        <dbReference type="EMBL" id="DBA59383.1"/>
    </source>
</evidence>
<organism evidence="1">
    <name type="scientific">Latid herpesvirus 1</name>
    <dbReference type="NCBI Taxonomy" id="3096545"/>
    <lineage>
        <taxon>Viruses</taxon>
        <taxon>Duplodnaviria</taxon>
        <taxon>Heunggongvirae</taxon>
        <taxon>Peploviricota</taxon>
        <taxon>Herviviricetes</taxon>
        <taxon>Herpesvirales</taxon>
    </lineage>
</organism>
<proteinExistence type="predicted"/>
<protein>
    <submittedName>
        <fullName evidence="1">ORF33</fullName>
    </submittedName>
</protein>
<reference evidence="1" key="2">
    <citation type="journal article" date="2024" name="Virology">
        <title>Novel viruses discovered in metatranscriptomic analysis of farmed barramundi in Asia and Australia.</title>
        <authorList>
            <person name="Mercer L.K."/>
            <person name="Harding E.F."/>
            <person name="Sridhar T."/>
            <person name="White P.A."/>
        </authorList>
    </citation>
    <scope>NUCLEOTIDE SEQUENCE</scope>
</reference>
<dbReference type="EMBL" id="BK064844">
    <property type="protein sequence ID" value="DBA59383.1"/>
    <property type="molecule type" value="Genomic_DNA"/>
</dbReference>